<accession>A0A1V0PD74</accession>
<name>A0A1V0PD74_LACLC</name>
<dbReference type="AlphaFoldDB" id="A0A1V0PD74"/>
<reference evidence="1 2" key="1">
    <citation type="journal article" date="2017" name="BMC Genomics">
        <title>Comparative and functional genomics of the Lactococcus lactis taxon; insights into evolution and niche adaptation.</title>
        <authorList>
            <person name="Kelleher P."/>
            <person name="Bottacini F."/>
            <person name="Mahony J."/>
            <person name="Kilcawley K.N."/>
            <person name="van Sinderen D."/>
        </authorList>
    </citation>
    <scope>NUCLEOTIDE SEQUENCE [LARGE SCALE GENOMIC DNA]</scope>
    <source>
        <strain evidence="1 2">JM1</strain>
        <plasmid evidence="2">pmpjm1</plasmid>
    </source>
</reference>
<gene>
    <name evidence="1" type="ORF">LLJM1_04230</name>
</gene>
<geneLocation type="plasmid" evidence="2">
    <name>pmpjm1</name>
</geneLocation>
<evidence type="ECO:0000313" key="2">
    <source>
        <dbReference type="Proteomes" id="UP000191806"/>
    </source>
</evidence>
<evidence type="ECO:0000313" key="1">
    <source>
        <dbReference type="EMBL" id="ARE27190.1"/>
    </source>
</evidence>
<organism evidence="1 2">
    <name type="scientific">Lactococcus lactis subsp. cremoris</name>
    <name type="common">Streptococcus cremoris</name>
    <dbReference type="NCBI Taxonomy" id="1359"/>
    <lineage>
        <taxon>Bacteria</taxon>
        <taxon>Bacillati</taxon>
        <taxon>Bacillota</taxon>
        <taxon>Bacilli</taxon>
        <taxon>Lactobacillales</taxon>
        <taxon>Streptococcaceae</taxon>
        <taxon>Lactococcus</taxon>
    </lineage>
</organism>
<dbReference type="Proteomes" id="UP000191806">
    <property type="component" value="Plasmid pJM1A"/>
</dbReference>
<dbReference type="EMBL" id="CP016746">
    <property type="protein sequence ID" value="ARE27190.1"/>
    <property type="molecule type" value="Genomic_DNA"/>
</dbReference>
<dbReference type="RefSeq" id="WP_063280695.1">
    <property type="nucleotide sequence ID" value="NZ_CP016746.2"/>
</dbReference>
<protein>
    <submittedName>
        <fullName evidence="1">Uncharacterized protein</fullName>
    </submittedName>
</protein>
<sequence>MKTYEQQVLERYMPEESVELSDDYTLQDYINDEINFAYQSHNKKKFNTLMHLQNLILIHKQ</sequence>
<keyword evidence="1" id="KW-0614">Plasmid</keyword>
<proteinExistence type="predicted"/>